<feature type="domain" description="Glycosyl transferase family 1" evidence="1">
    <location>
        <begin position="176"/>
        <end position="332"/>
    </location>
</feature>
<gene>
    <name evidence="3" type="ORF">ICL16_09980</name>
</gene>
<dbReference type="Proteomes" id="UP000629098">
    <property type="component" value="Unassembled WGS sequence"/>
</dbReference>
<dbReference type="Pfam" id="PF13439">
    <property type="entry name" value="Glyco_transf_4"/>
    <property type="match status" value="1"/>
</dbReference>
<dbReference type="Pfam" id="PF00534">
    <property type="entry name" value="Glycos_transf_1"/>
    <property type="match status" value="1"/>
</dbReference>
<protein>
    <submittedName>
        <fullName evidence="3">Glycosyltransferase</fullName>
    </submittedName>
</protein>
<dbReference type="PANTHER" id="PTHR45947">
    <property type="entry name" value="SULFOQUINOVOSYL TRANSFERASE SQD2"/>
    <property type="match status" value="1"/>
</dbReference>
<comment type="caution">
    <text evidence="3">The sequence shown here is derived from an EMBL/GenBank/DDBJ whole genome shotgun (WGS) entry which is preliminary data.</text>
</comment>
<dbReference type="InterPro" id="IPR050194">
    <property type="entry name" value="Glycosyltransferase_grp1"/>
</dbReference>
<accession>A0A8J7CCQ3</accession>
<dbReference type="InterPro" id="IPR028098">
    <property type="entry name" value="Glyco_trans_4-like_N"/>
</dbReference>
<organism evidence="3 4">
    <name type="scientific">Iningainema tapete BLCC-T55</name>
    <dbReference type="NCBI Taxonomy" id="2748662"/>
    <lineage>
        <taxon>Bacteria</taxon>
        <taxon>Bacillati</taxon>
        <taxon>Cyanobacteriota</taxon>
        <taxon>Cyanophyceae</taxon>
        <taxon>Nostocales</taxon>
        <taxon>Scytonemataceae</taxon>
        <taxon>Iningainema tapete</taxon>
    </lineage>
</organism>
<dbReference type="PANTHER" id="PTHR45947:SF3">
    <property type="entry name" value="SULFOQUINOVOSYL TRANSFERASE SQD2"/>
    <property type="match status" value="1"/>
</dbReference>
<reference evidence="3" key="1">
    <citation type="submission" date="2020-09" db="EMBL/GenBank/DDBJ databases">
        <title>Iningainema tapete sp. nov. (Scytonemataceae, Cyanobacteria) from greenhouses in central Florida (USA) produces two types of nodularin with biosynthetic potential for microcystin-LR and anabaenopeptins.</title>
        <authorList>
            <person name="Berthold D.E."/>
            <person name="Lefler F.W."/>
            <person name="Huang I.-S."/>
            <person name="Abdulla H."/>
            <person name="Zimba P.V."/>
            <person name="Laughinghouse H.D. IV."/>
        </authorList>
    </citation>
    <scope>NUCLEOTIDE SEQUENCE</scope>
    <source>
        <strain evidence="3">BLCCT55</strain>
    </source>
</reference>
<dbReference type="GO" id="GO:0016757">
    <property type="term" value="F:glycosyltransferase activity"/>
    <property type="evidence" value="ECO:0007669"/>
    <property type="project" value="InterPro"/>
</dbReference>
<dbReference type="Gene3D" id="3.40.50.2000">
    <property type="entry name" value="Glycogen Phosphorylase B"/>
    <property type="match status" value="2"/>
</dbReference>
<feature type="domain" description="Glycosyltransferase subfamily 4-like N-terminal" evidence="2">
    <location>
        <begin position="13"/>
        <end position="166"/>
    </location>
</feature>
<dbReference type="EMBL" id="JACXAE010000039">
    <property type="protein sequence ID" value="MBD2772395.1"/>
    <property type="molecule type" value="Genomic_DNA"/>
</dbReference>
<sequence>MKILFYCGGFAPVGGVETFCKNLLTHLKTKHHNCTLLCWGQKSPLLKSTQDIGVTIVRNPWRWGCIWNVPDWLLLPTGLKQIQHADVVLFGKLFPLQILKLIRAQAGAKKRMVFITSSRPTTPDNYLEKKHLLEALNVFDLILVQSSLFIESLHHIGYKGRIEVLPLPHYYGTVKPLPVKELKIGFLGRLVKEKNVPLILEAFRCFQQKYLKEFMPADGQTQPSLHLFGDGYLRQELEQLTRELEISNSVIFHGNIPYDQIEDAIASCHLFVFASHIEGQCLAALEILSCGRPLVATDAGALPDILSDSRLGKLVEYVHPENFANSVMETVKLINEQSMTPESIRSAYLERYEPKQISDRYIEILNSLN</sequence>
<evidence type="ECO:0000313" key="3">
    <source>
        <dbReference type="EMBL" id="MBD2772395.1"/>
    </source>
</evidence>
<keyword evidence="4" id="KW-1185">Reference proteome</keyword>
<dbReference type="AlphaFoldDB" id="A0A8J7CCQ3"/>
<evidence type="ECO:0000259" key="2">
    <source>
        <dbReference type="Pfam" id="PF13439"/>
    </source>
</evidence>
<evidence type="ECO:0000259" key="1">
    <source>
        <dbReference type="Pfam" id="PF00534"/>
    </source>
</evidence>
<name>A0A8J7CCQ3_9CYAN</name>
<dbReference type="SUPFAM" id="SSF53756">
    <property type="entry name" value="UDP-Glycosyltransferase/glycogen phosphorylase"/>
    <property type="match status" value="1"/>
</dbReference>
<evidence type="ECO:0000313" key="4">
    <source>
        <dbReference type="Proteomes" id="UP000629098"/>
    </source>
</evidence>
<proteinExistence type="predicted"/>
<dbReference type="InterPro" id="IPR001296">
    <property type="entry name" value="Glyco_trans_1"/>
</dbReference>